<reference evidence="1" key="1">
    <citation type="journal article" date="2013" name="Genome Announc.">
        <title>Draft Genome Sequence of Agarivorans albus Strain MKT 106T, an Agarolytic Marine Bacterium.</title>
        <authorList>
            <person name="Yasuike M."/>
            <person name="Nakamura Y."/>
            <person name="Kai W."/>
            <person name="Fujiwara A."/>
            <person name="Fukui Y."/>
            <person name="Satomi M."/>
            <person name="Sano M."/>
        </authorList>
    </citation>
    <scope>NUCLEOTIDE SEQUENCE [LARGE SCALE GENOMIC DNA]</scope>
</reference>
<gene>
    <name evidence="1" type="ORF">AALB_0798</name>
</gene>
<dbReference type="STRING" id="1331007.AALB_0798"/>
<evidence type="ECO:0000313" key="2">
    <source>
        <dbReference type="Proteomes" id="UP000014461"/>
    </source>
</evidence>
<name>R9PHH7_AGAAL</name>
<protein>
    <submittedName>
        <fullName evidence="1">Uncharacterized protein</fullName>
    </submittedName>
</protein>
<dbReference type="AlphaFoldDB" id="R9PHH7"/>
<organism evidence="1 2">
    <name type="scientific">Agarivorans albus MKT 106</name>
    <dbReference type="NCBI Taxonomy" id="1331007"/>
    <lineage>
        <taxon>Bacteria</taxon>
        <taxon>Pseudomonadati</taxon>
        <taxon>Pseudomonadota</taxon>
        <taxon>Gammaproteobacteria</taxon>
        <taxon>Alteromonadales</taxon>
        <taxon>Alteromonadaceae</taxon>
        <taxon>Agarivorans</taxon>
    </lineage>
</organism>
<proteinExistence type="predicted"/>
<accession>R9PHH7</accession>
<comment type="caution">
    <text evidence="1">The sequence shown here is derived from an EMBL/GenBank/DDBJ whole genome shotgun (WGS) entry which is preliminary data.</text>
</comment>
<dbReference type="Proteomes" id="UP000014461">
    <property type="component" value="Unassembled WGS sequence"/>
</dbReference>
<evidence type="ECO:0000313" key="1">
    <source>
        <dbReference type="EMBL" id="GAD00718.1"/>
    </source>
</evidence>
<dbReference type="EMBL" id="BARX01000003">
    <property type="protein sequence ID" value="GAD00718.1"/>
    <property type="molecule type" value="Genomic_DNA"/>
</dbReference>
<sequence length="37" mass="4455">MKNYSTATATATATAWSMENEYFPYPRIINRWYRSYV</sequence>
<keyword evidence="2" id="KW-1185">Reference proteome</keyword>